<feature type="signal peptide" evidence="1">
    <location>
        <begin position="1"/>
        <end position="24"/>
    </location>
</feature>
<evidence type="ECO:0000313" key="3">
    <source>
        <dbReference type="Proteomes" id="UP001362999"/>
    </source>
</evidence>
<keyword evidence="1" id="KW-0732">Signal</keyword>
<protein>
    <recommendedName>
        <fullName evidence="4">Secreted protein</fullName>
    </recommendedName>
</protein>
<comment type="caution">
    <text evidence="2">The sequence shown here is derived from an EMBL/GenBank/DDBJ whole genome shotgun (WGS) entry which is preliminary data.</text>
</comment>
<evidence type="ECO:0000313" key="2">
    <source>
        <dbReference type="EMBL" id="KAK7023919.1"/>
    </source>
</evidence>
<gene>
    <name evidence="2" type="ORF">R3P38DRAFT_2954912</name>
</gene>
<dbReference type="Proteomes" id="UP001362999">
    <property type="component" value="Unassembled WGS sequence"/>
</dbReference>
<keyword evidence="3" id="KW-1185">Reference proteome</keyword>
<dbReference type="EMBL" id="JAWWNJ010000035">
    <property type="protein sequence ID" value="KAK7023919.1"/>
    <property type="molecule type" value="Genomic_DNA"/>
</dbReference>
<name>A0AAW0BCM0_9AGAR</name>
<reference evidence="2 3" key="1">
    <citation type="journal article" date="2024" name="J Genomics">
        <title>Draft genome sequencing and assembly of Favolaschia claudopus CIRM-BRFM 2984 isolated from oak limbs.</title>
        <authorList>
            <person name="Navarro D."/>
            <person name="Drula E."/>
            <person name="Chaduli D."/>
            <person name="Cazenave R."/>
            <person name="Ahrendt S."/>
            <person name="Wang J."/>
            <person name="Lipzen A."/>
            <person name="Daum C."/>
            <person name="Barry K."/>
            <person name="Grigoriev I.V."/>
            <person name="Favel A."/>
            <person name="Rosso M.N."/>
            <person name="Martin F."/>
        </authorList>
    </citation>
    <scope>NUCLEOTIDE SEQUENCE [LARGE SCALE GENOMIC DNA]</scope>
    <source>
        <strain evidence="2 3">CIRM-BRFM 2984</strain>
    </source>
</reference>
<dbReference type="AlphaFoldDB" id="A0AAW0BCM0"/>
<evidence type="ECO:0000256" key="1">
    <source>
        <dbReference type="SAM" id="SignalP"/>
    </source>
</evidence>
<feature type="chain" id="PRO_5043866624" description="Secreted protein" evidence="1">
    <location>
        <begin position="25"/>
        <end position="113"/>
    </location>
</feature>
<sequence>MRLSGCRVLCSFDSFFLILCPAASVNTFAAFAKHDSILSDHLPFRIRCFRLPMNSGDTIAFFWFSRTTNSSAAVMPQYLSLKSDPIVLFWPSNRHIQWKFNLSVDAFAICRHS</sequence>
<accession>A0AAW0BCM0</accession>
<evidence type="ECO:0008006" key="4">
    <source>
        <dbReference type="Google" id="ProtNLM"/>
    </source>
</evidence>
<organism evidence="2 3">
    <name type="scientific">Favolaschia claudopus</name>
    <dbReference type="NCBI Taxonomy" id="2862362"/>
    <lineage>
        <taxon>Eukaryota</taxon>
        <taxon>Fungi</taxon>
        <taxon>Dikarya</taxon>
        <taxon>Basidiomycota</taxon>
        <taxon>Agaricomycotina</taxon>
        <taxon>Agaricomycetes</taxon>
        <taxon>Agaricomycetidae</taxon>
        <taxon>Agaricales</taxon>
        <taxon>Marasmiineae</taxon>
        <taxon>Mycenaceae</taxon>
        <taxon>Favolaschia</taxon>
    </lineage>
</organism>
<proteinExistence type="predicted"/>